<sequence>MIQSTDYIFGLRAVMEAIEAGRDIDRVYIKKDLDGDLARQLTDMIRANGIVSRRVPVERINKITRKNHQGVVAILSAVTYHSIDNLVPQLYEDGVTPFLMVLDGITDVRNFGAIARTCECAAVDAVVIPAHDSVSVTADAVKTSAGALSYLPVCRVNSTLSAVRYLKASGVRVVAVSEKADINYTMADYSGPVALVMGAEDRGISPEVLRECDTFVSIPMFGHIGSLNVSVAAGVLAYEVVRQRLSSNMEII</sequence>
<dbReference type="SUPFAM" id="SSF75217">
    <property type="entry name" value="alpha/beta knot"/>
    <property type="match status" value="1"/>
</dbReference>
<evidence type="ECO:0000313" key="4">
    <source>
        <dbReference type="EMBL" id="PWB07354.1"/>
    </source>
</evidence>
<dbReference type="Pfam" id="PF08032">
    <property type="entry name" value="SpoU_sub_bind"/>
    <property type="match status" value="1"/>
</dbReference>
<dbReference type="GO" id="GO:0006396">
    <property type="term" value="P:RNA processing"/>
    <property type="evidence" value="ECO:0007669"/>
    <property type="project" value="InterPro"/>
</dbReference>
<organism evidence="4 5">
    <name type="scientific">Paramuribaculum intestinale</name>
    <dbReference type="NCBI Taxonomy" id="2094151"/>
    <lineage>
        <taxon>Bacteria</taxon>
        <taxon>Pseudomonadati</taxon>
        <taxon>Bacteroidota</taxon>
        <taxon>Bacteroidia</taxon>
        <taxon>Bacteroidales</taxon>
        <taxon>Muribaculaceae</taxon>
        <taxon>Paramuribaculum</taxon>
    </lineage>
</organism>
<dbReference type="Gene3D" id="3.40.1280.10">
    <property type="match status" value="1"/>
</dbReference>
<keyword evidence="5" id="KW-1185">Reference proteome</keyword>
<keyword evidence="1 4" id="KW-0489">Methyltransferase</keyword>
<evidence type="ECO:0000256" key="2">
    <source>
        <dbReference type="ARBA" id="ARBA00022679"/>
    </source>
</evidence>
<dbReference type="EMBL" id="PUBV01000013">
    <property type="protein sequence ID" value="PWB07354.1"/>
    <property type="molecule type" value="Genomic_DNA"/>
</dbReference>
<evidence type="ECO:0000256" key="1">
    <source>
        <dbReference type="ARBA" id="ARBA00022603"/>
    </source>
</evidence>
<dbReference type="SUPFAM" id="SSF55315">
    <property type="entry name" value="L30e-like"/>
    <property type="match status" value="1"/>
</dbReference>
<protein>
    <submittedName>
        <fullName evidence="4">23S rRNA (Guanosine(2251)-2'-O)-methyltransferase RlmB</fullName>
    </submittedName>
</protein>
<dbReference type="RefSeq" id="WP_107036087.1">
    <property type="nucleotide sequence ID" value="NZ_CAOLHR010000005.1"/>
</dbReference>
<dbReference type="SMART" id="SM00967">
    <property type="entry name" value="SpoU_sub_bind"/>
    <property type="match status" value="1"/>
</dbReference>
<evidence type="ECO:0000259" key="3">
    <source>
        <dbReference type="SMART" id="SM00967"/>
    </source>
</evidence>
<feature type="domain" description="RNA 2-O ribose methyltransferase substrate binding" evidence="3">
    <location>
        <begin position="7"/>
        <end position="81"/>
    </location>
</feature>
<dbReference type="GO" id="GO:0005829">
    <property type="term" value="C:cytosol"/>
    <property type="evidence" value="ECO:0007669"/>
    <property type="project" value="TreeGrafter"/>
</dbReference>
<dbReference type="InterPro" id="IPR029064">
    <property type="entry name" value="Ribosomal_eL30-like_sf"/>
</dbReference>
<dbReference type="PANTHER" id="PTHR46429:SF1">
    <property type="entry name" value="23S RRNA (GUANOSINE-2'-O-)-METHYLTRANSFERASE RLMB"/>
    <property type="match status" value="1"/>
</dbReference>
<dbReference type="NCBIfam" id="TIGR00186">
    <property type="entry name" value="rRNA_methyl_3"/>
    <property type="match status" value="1"/>
</dbReference>
<dbReference type="InterPro" id="IPR029028">
    <property type="entry name" value="Alpha/beta_knot_MTases"/>
</dbReference>
<dbReference type="GO" id="GO:0032259">
    <property type="term" value="P:methylation"/>
    <property type="evidence" value="ECO:0007669"/>
    <property type="project" value="UniProtKB-KW"/>
</dbReference>
<dbReference type="GO" id="GO:0008173">
    <property type="term" value="F:RNA methyltransferase activity"/>
    <property type="evidence" value="ECO:0007669"/>
    <property type="project" value="InterPro"/>
</dbReference>
<dbReference type="InterPro" id="IPR004441">
    <property type="entry name" value="rRNA_MeTrfase_TrmH"/>
</dbReference>
<keyword evidence="2 4" id="KW-0808">Transferase</keyword>
<dbReference type="PANTHER" id="PTHR46429">
    <property type="entry name" value="23S RRNA (GUANOSINE-2'-O-)-METHYLTRANSFERASE RLMB"/>
    <property type="match status" value="1"/>
</dbReference>
<dbReference type="Pfam" id="PF00588">
    <property type="entry name" value="SpoU_methylase"/>
    <property type="match status" value="1"/>
</dbReference>
<dbReference type="Gene3D" id="3.30.1330.30">
    <property type="match status" value="1"/>
</dbReference>
<dbReference type="CDD" id="cd18103">
    <property type="entry name" value="SpoU-like_RlmB"/>
    <property type="match status" value="1"/>
</dbReference>
<evidence type="ECO:0000313" key="5">
    <source>
        <dbReference type="Proteomes" id="UP000244925"/>
    </source>
</evidence>
<dbReference type="GO" id="GO:0003723">
    <property type="term" value="F:RNA binding"/>
    <property type="evidence" value="ECO:0007669"/>
    <property type="project" value="InterPro"/>
</dbReference>
<name>A0A2V1IVJ6_9BACT</name>
<gene>
    <name evidence="4" type="ORF">C5O25_07320</name>
</gene>
<dbReference type="GeneID" id="93423151"/>
<dbReference type="Proteomes" id="UP000244925">
    <property type="component" value="Unassembled WGS sequence"/>
</dbReference>
<dbReference type="InterPro" id="IPR029026">
    <property type="entry name" value="tRNA_m1G_MTases_N"/>
</dbReference>
<comment type="caution">
    <text evidence="4">The sequence shown here is derived from an EMBL/GenBank/DDBJ whole genome shotgun (WGS) entry which is preliminary data.</text>
</comment>
<dbReference type="AlphaFoldDB" id="A0A2V1IVJ6"/>
<dbReference type="InterPro" id="IPR013123">
    <property type="entry name" value="SpoU_subst-bd"/>
</dbReference>
<dbReference type="InterPro" id="IPR001537">
    <property type="entry name" value="SpoU_MeTrfase"/>
</dbReference>
<proteinExistence type="predicted"/>
<accession>A0A2V1IVJ6</accession>
<reference evidence="5" key="1">
    <citation type="submission" date="2018-02" db="EMBL/GenBank/DDBJ databases">
        <authorList>
            <person name="Clavel T."/>
            <person name="Strowig T."/>
        </authorList>
    </citation>
    <scope>NUCLEOTIDE SEQUENCE [LARGE SCALE GENOMIC DNA]</scope>
    <source>
        <strain evidence="5">DSM 100764</strain>
    </source>
</reference>